<dbReference type="Proteomes" id="UP000199073">
    <property type="component" value="Unassembled WGS sequence"/>
</dbReference>
<dbReference type="EMBL" id="FNJI01000016">
    <property type="protein sequence ID" value="SDP32288.1"/>
    <property type="molecule type" value="Genomic_DNA"/>
</dbReference>
<protein>
    <submittedName>
        <fullName evidence="4">Trimethylamine---corrinoid protein Co-methyltransferase</fullName>
    </submittedName>
</protein>
<proteinExistence type="inferred from homology"/>
<name>A0A1H0RTK5_9BACT</name>
<dbReference type="Pfam" id="PF06253">
    <property type="entry name" value="MTTB"/>
    <property type="match status" value="1"/>
</dbReference>
<dbReference type="GO" id="GO:0015948">
    <property type="term" value="P:methanogenesis"/>
    <property type="evidence" value="ECO:0007669"/>
    <property type="project" value="InterPro"/>
</dbReference>
<dbReference type="InterPro" id="IPR038601">
    <property type="entry name" value="MttB-like_sf"/>
</dbReference>
<gene>
    <name evidence="4" type="ORF">SAMN05660330_02400</name>
</gene>
<dbReference type="Gene3D" id="3.20.20.480">
    <property type="entry name" value="Trimethylamine methyltransferase-like"/>
    <property type="match status" value="1"/>
</dbReference>
<sequence length="475" mass="51657">MKPAVQVLSTTEIAKIQEASLSILHEIGMRLPLEKVQSSLKDAGCTIDGDVVKIPPAVVGQAIKTAPKRDQVVLFARDPRFDVSFAAHDPALACMTMATNVIDPHTGVKRPAVTTDLVKLVRIADRLDFVRVNGGLVTPQEIPGKVNDWYTWASCIKNSVKHITGGVLDGRCVRDSARMAALACGGEEQFRRRPSISGWVLTLPPLGIDPGSLEALVEMASLNIPAIVSSGPILGATSPVTMAGTIAQAHAEILACLVVSQLTSPGAPFVYTSFARGMDMRSGNVSMAGPEFAALKVAMAQMGRSLELPIRMPAMLRDAKTLDAQAGFETGMVASLASCGADIMDSMQLDMDIVVDYADLVFCNECMTALNRFNKGVTVGDDHIALEVIRSVGPGGTYLAHEHTMKNFRDELWHPELLERRNWERWEADGSRDIRTVSLEKCLELMELEPRDYPPPPVRDEIDRIVEQARLDYEA</sequence>
<evidence type="ECO:0000256" key="2">
    <source>
        <dbReference type="ARBA" id="ARBA00022603"/>
    </source>
</evidence>
<dbReference type="InterPro" id="IPR010426">
    <property type="entry name" value="MTTB_MeTrfase"/>
</dbReference>
<comment type="similarity">
    <text evidence="1">Belongs to the trimethylamine methyltransferase family.</text>
</comment>
<dbReference type="OrthoDB" id="9815793at2"/>
<accession>A0A1H0RTK5</accession>
<evidence type="ECO:0000313" key="5">
    <source>
        <dbReference type="Proteomes" id="UP000199073"/>
    </source>
</evidence>
<keyword evidence="3 4" id="KW-0808">Transferase</keyword>
<evidence type="ECO:0000256" key="1">
    <source>
        <dbReference type="ARBA" id="ARBA00007137"/>
    </source>
</evidence>
<dbReference type="AlphaFoldDB" id="A0A1H0RTK5"/>
<dbReference type="GO" id="GO:0032259">
    <property type="term" value="P:methylation"/>
    <property type="evidence" value="ECO:0007669"/>
    <property type="project" value="UniProtKB-KW"/>
</dbReference>
<keyword evidence="5" id="KW-1185">Reference proteome</keyword>
<organism evidence="4 5">
    <name type="scientific">Desulforhopalus singaporensis</name>
    <dbReference type="NCBI Taxonomy" id="91360"/>
    <lineage>
        <taxon>Bacteria</taxon>
        <taxon>Pseudomonadati</taxon>
        <taxon>Thermodesulfobacteriota</taxon>
        <taxon>Desulfobulbia</taxon>
        <taxon>Desulfobulbales</taxon>
        <taxon>Desulfocapsaceae</taxon>
        <taxon>Desulforhopalus</taxon>
    </lineage>
</organism>
<dbReference type="GO" id="GO:0008168">
    <property type="term" value="F:methyltransferase activity"/>
    <property type="evidence" value="ECO:0007669"/>
    <property type="project" value="UniProtKB-KW"/>
</dbReference>
<dbReference type="STRING" id="91360.SAMN05660330_02400"/>
<evidence type="ECO:0000256" key="3">
    <source>
        <dbReference type="ARBA" id="ARBA00022679"/>
    </source>
</evidence>
<reference evidence="4 5" key="1">
    <citation type="submission" date="2016-10" db="EMBL/GenBank/DDBJ databases">
        <authorList>
            <person name="de Groot N.N."/>
        </authorList>
    </citation>
    <scope>NUCLEOTIDE SEQUENCE [LARGE SCALE GENOMIC DNA]</scope>
    <source>
        <strain evidence="4 5">DSM 12130</strain>
    </source>
</reference>
<evidence type="ECO:0000313" key="4">
    <source>
        <dbReference type="EMBL" id="SDP32288.1"/>
    </source>
</evidence>
<dbReference type="RefSeq" id="WP_092223118.1">
    <property type="nucleotide sequence ID" value="NZ_FNJI01000016.1"/>
</dbReference>
<keyword evidence="2 4" id="KW-0489">Methyltransferase</keyword>